<dbReference type="GO" id="GO:0062129">
    <property type="term" value="C:chitin-based extracellular matrix"/>
    <property type="evidence" value="ECO:0007669"/>
    <property type="project" value="TreeGrafter"/>
</dbReference>
<dbReference type="PROSITE" id="PS00233">
    <property type="entry name" value="CHIT_BIND_RR_1"/>
    <property type="match status" value="1"/>
</dbReference>
<protein>
    <recommendedName>
        <fullName evidence="6">Cuticular protein</fullName>
    </recommendedName>
</protein>
<evidence type="ECO:0000256" key="1">
    <source>
        <dbReference type="ARBA" id="ARBA00022460"/>
    </source>
</evidence>
<dbReference type="EMBL" id="JACMRX010000004">
    <property type="protein sequence ID" value="KAF7991192.1"/>
    <property type="molecule type" value="Genomic_DNA"/>
</dbReference>
<evidence type="ECO:0000256" key="2">
    <source>
        <dbReference type="PROSITE-ProRule" id="PRU00497"/>
    </source>
</evidence>
<evidence type="ECO:0000313" key="4">
    <source>
        <dbReference type="EMBL" id="KAF7991192.1"/>
    </source>
</evidence>
<sequence length="305" mass="33193">MLKFMGLFVGLAVGGFGSTIRNTWPESQYHNQDSLGSYRYGYTSPYHSKSETRTNGITQGGYSYIDANGILQAVQYTADDVNGFRISGSNIPKQIENNNLQLIEKSDIAESQKNHISQYDNNNENPLNADDISKNELIKNPYLLTKAEASSINVPVPTNMHLINKQIDYYNGNNGASSSALPIEIKSTQPVASSSWILPVSSYPATSSFVPAATAFVPAAAAFVPAAAAFVPARRMHSSLHHTQDSLGQYDYTYTGDTSAKSESRSLDGTTRGAYSYIDANGILQQVHYIADHNGFRVLATNLPS</sequence>
<reference evidence="4 5" key="1">
    <citation type="submission" date="2020-08" db="EMBL/GenBank/DDBJ databases">
        <title>Aphidius gifuensis genome sequencing and assembly.</title>
        <authorList>
            <person name="Du Z."/>
        </authorList>
    </citation>
    <scope>NUCLEOTIDE SEQUENCE [LARGE SCALE GENOMIC DNA]</scope>
    <source>
        <strain evidence="4">YNYX2018</strain>
        <tissue evidence="4">Adults</tissue>
    </source>
</reference>
<feature type="chain" id="PRO_5032910945" description="Cuticular protein" evidence="3">
    <location>
        <begin position="18"/>
        <end position="305"/>
    </location>
</feature>
<name>A0A834XT75_APHGI</name>
<dbReference type="PANTHER" id="PTHR10380:SF196">
    <property type="entry name" value="CUTICULAR PROTEIN 72EA"/>
    <property type="match status" value="1"/>
</dbReference>
<dbReference type="PROSITE" id="PS51155">
    <property type="entry name" value="CHIT_BIND_RR_2"/>
    <property type="match status" value="2"/>
</dbReference>
<dbReference type="InterPro" id="IPR050468">
    <property type="entry name" value="Cuticle_Struct_Prot"/>
</dbReference>
<dbReference type="GO" id="GO:0008010">
    <property type="term" value="F:structural constituent of chitin-based larval cuticle"/>
    <property type="evidence" value="ECO:0007669"/>
    <property type="project" value="TreeGrafter"/>
</dbReference>
<dbReference type="Pfam" id="PF00379">
    <property type="entry name" value="Chitin_bind_4"/>
    <property type="match status" value="2"/>
</dbReference>
<gene>
    <name evidence="4" type="ORF">HCN44_002754</name>
</gene>
<dbReference type="OrthoDB" id="8188035at2759"/>
<accession>A0A834XT75</accession>
<organism evidence="4 5">
    <name type="scientific">Aphidius gifuensis</name>
    <name type="common">Parasitoid wasp</name>
    <dbReference type="NCBI Taxonomy" id="684658"/>
    <lineage>
        <taxon>Eukaryota</taxon>
        <taxon>Metazoa</taxon>
        <taxon>Ecdysozoa</taxon>
        <taxon>Arthropoda</taxon>
        <taxon>Hexapoda</taxon>
        <taxon>Insecta</taxon>
        <taxon>Pterygota</taxon>
        <taxon>Neoptera</taxon>
        <taxon>Endopterygota</taxon>
        <taxon>Hymenoptera</taxon>
        <taxon>Apocrita</taxon>
        <taxon>Ichneumonoidea</taxon>
        <taxon>Braconidae</taxon>
        <taxon>Aphidiinae</taxon>
        <taxon>Aphidius</taxon>
    </lineage>
</organism>
<evidence type="ECO:0000313" key="5">
    <source>
        <dbReference type="Proteomes" id="UP000639338"/>
    </source>
</evidence>
<feature type="signal peptide" evidence="3">
    <location>
        <begin position="1"/>
        <end position="17"/>
    </location>
</feature>
<comment type="caution">
    <text evidence="4">The sequence shown here is derived from an EMBL/GenBank/DDBJ whole genome shotgun (WGS) entry which is preliminary data.</text>
</comment>
<proteinExistence type="predicted"/>
<dbReference type="Proteomes" id="UP000639338">
    <property type="component" value="Unassembled WGS sequence"/>
</dbReference>
<dbReference type="PANTHER" id="PTHR10380">
    <property type="entry name" value="CUTICLE PROTEIN"/>
    <property type="match status" value="1"/>
</dbReference>
<keyword evidence="5" id="KW-1185">Reference proteome</keyword>
<evidence type="ECO:0000256" key="3">
    <source>
        <dbReference type="SAM" id="SignalP"/>
    </source>
</evidence>
<dbReference type="InterPro" id="IPR031311">
    <property type="entry name" value="CHIT_BIND_RR_consensus"/>
</dbReference>
<dbReference type="InterPro" id="IPR000618">
    <property type="entry name" value="Insect_cuticle"/>
</dbReference>
<dbReference type="AlphaFoldDB" id="A0A834XT75"/>
<keyword evidence="1 2" id="KW-0193">Cuticle</keyword>
<evidence type="ECO:0008006" key="6">
    <source>
        <dbReference type="Google" id="ProtNLM"/>
    </source>
</evidence>
<keyword evidence="3" id="KW-0732">Signal</keyword>